<accession>A0A9X2BT31</accession>
<dbReference type="PIRSF" id="PIRSF016578">
    <property type="entry name" value="HsaA"/>
    <property type="match status" value="1"/>
</dbReference>
<evidence type="ECO:0000259" key="3">
    <source>
        <dbReference type="Pfam" id="PF02770"/>
    </source>
</evidence>
<dbReference type="InterPro" id="IPR013107">
    <property type="entry name" value="Acyl-CoA_DH_C"/>
</dbReference>
<dbReference type="InterPro" id="IPR006091">
    <property type="entry name" value="Acyl-CoA_Oxase/DH_mid-dom"/>
</dbReference>
<dbReference type="EMBL" id="JALPRX010000018">
    <property type="protein sequence ID" value="MCK8783807.1"/>
    <property type="molecule type" value="Genomic_DNA"/>
</dbReference>
<name>A0A9X2BT31_9PROT</name>
<dbReference type="InterPro" id="IPR037069">
    <property type="entry name" value="AcylCoA_DH/ox_N_sf"/>
</dbReference>
<dbReference type="Pfam" id="PF08028">
    <property type="entry name" value="Acyl-CoA_dh_2"/>
    <property type="match status" value="1"/>
</dbReference>
<comment type="caution">
    <text evidence="6">The sequence shown here is derived from an EMBL/GenBank/DDBJ whole genome shotgun (WGS) entry which is preliminary data.</text>
</comment>
<dbReference type="Gene3D" id="2.40.110.10">
    <property type="entry name" value="Butyryl-CoA Dehydrogenase, subunit A, domain 2"/>
    <property type="match status" value="1"/>
</dbReference>
<sequence>MTEIPPRVLAAIAGAAAAHDREGSFPAGSLAALHGAGLLTLALPVALGGRGAGLREAAGAVAAVGGACAATGLSFAMQLLQTRLLARWPDGLARAVAADACRGGLVNALATEPGLGTPSRGGLPETAARREAGGWRLSGRKTAVTGAAALRWMLVFARAEAEAGGAPRTGWFLVPGGAPGVRVVESWDQLGLRGSASHDVEFDAVALPDGHAVALRPAAEWAVPDPEFAAWNAMLLGALYTGVAAAARDWLVRFLRERVPGSLGAPLATLPRMQSALGGIDALLLASRRLIDGLAREADAGGAVDPVEANLLKALLAENAVEAVARAARLAGNRALSRGEPFERHWRDVQCARIHAPQEDAAQLAAGRRALLPGA</sequence>
<proteinExistence type="predicted"/>
<gene>
    <name evidence="6" type="ORF">M0638_05355</name>
</gene>
<keyword evidence="2" id="KW-0560">Oxidoreductase</keyword>
<reference evidence="6" key="1">
    <citation type="submission" date="2022-04" db="EMBL/GenBank/DDBJ databases">
        <title>Roseomonas acroporae sp. nov., isolated from coral Acropora digitifera.</title>
        <authorList>
            <person name="Sun H."/>
        </authorList>
    </citation>
    <scope>NUCLEOTIDE SEQUENCE</scope>
    <source>
        <strain evidence="6">NAR14</strain>
    </source>
</reference>
<dbReference type="Pfam" id="PF02771">
    <property type="entry name" value="Acyl-CoA_dh_N"/>
    <property type="match status" value="1"/>
</dbReference>
<dbReference type="SUPFAM" id="SSF47203">
    <property type="entry name" value="Acyl-CoA dehydrogenase C-terminal domain-like"/>
    <property type="match status" value="1"/>
</dbReference>
<dbReference type="GO" id="GO:0050660">
    <property type="term" value="F:flavin adenine dinucleotide binding"/>
    <property type="evidence" value="ECO:0007669"/>
    <property type="project" value="InterPro"/>
</dbReference>
<evidence type="ECO:0000313" key="7">
    <source>
        <dbReference type="Proteomes" id="UP001139516"/>
    </source>
</evidence>
<dbReference type="InterPro" id="IPR009100">
    <property type="entry name" value="AcylCoA_DH/oxidase_NM_dom_sf"/>
</dbReference>
<keyword evidence="1" id="KW-0285">Flavoprotein</keyword>
<dbReference type="CDD" id="cd00567">
    <property type="entry name" value="ACAD"/>
    <property type="match status" value="1"/>
</dbReference>
<dbReference type="GO" id="GO:0003995">
    <property type="term" value="F:acyl-CoA dehydrogenase activity"/>
    <property type="evidence" value="ECO:0007669"/>
    <property type="project" value="TreeGrafter"/>
</dbReference>
<organism evidence="6 7">
    <name type="scientific">Roseomonas acroporae</name>
    <dbReference type="NCBI Taxonomy" id="2937791"/>
    <lineage>
        <taxon>Bacteria</taxon>
        <taxon>Pseudomonadati</taxon>
        <taxon>Pseudomonadota</taxon>
        <taxon>Alphaproteobacteria</taxon>
        <taxon>Acetobacterales</taxon>
        <taxon>Roseomonadaceae</taxon>
        <taxon>Roseomonas</taxon>
    </lineage>
</organism>
<evidence type="ECO:0000256" key="1">
    <source>
        <dbReference type="ARBA" id="ARBA00022630"/>
    </source>
</evidence>
<protein>
    <submittedName>
        <fullName evidence="6">Acyl-CoA dehydrogenase</fullName>
    </submittedName>
</protein>
<feature type="domain" description="Acyl-CoA dehydrogenase C-terminal" evidence="5">
    <location>
        <begin position="236"/>
        <end position="356"/>
    </location>
</feature>
<evidence type="ECO:0000259" key="4">
    <source>
        <dbReference type="Pfam" id="PF02771"/>
    </source>
</evidence>
<dbReference type="RefSeq" id="WP_248665932.1">
    <property type="nucleotide sequence ID" value="NZ_JALPRX010000018.1"/>
</dbReference>
<dbReference type="AlphaFoldDB" id="A0A9X2BT31"/>
<evidence type="ECO:0000256" key="2">
    <source>
        <dbReference type="ARBA" id="ARBA00023002"/>
    </source>
</evidence>
<dbReference type="InterPro" id="IPR036250">
    <property type="entry name" value="AcylCo_DH-like_C"/>
</dbReference>
<dbReference type="Gene3D" id="1.20.140.10">
    <property type="entry name" value="Butyryl-CoA Dehydrogenase, subunit A, domain 3"/>
    <property type="match status" value="1"/>
</dbReference>
<dbReference type="Pfam" id="PF02770">
    <property type="entry name" value="Acyl-CoA_dh_M"/>
    <property type="match status" value="1"/>
</dbReference>
<dbReference type="SUPFAM" id="SSF56645">
    <property type="entry name" value="Acyl-CoA dehydrogenase NM domain-like"/>
    <property type="match status" value="1"/>
</dbReference>
<evidence type="ECO:0000259" key="5">
    <source>
        <dbReference type="Pfam" id="PF08028"/>
    </source>
</evidence>
<dbReference type="InterPro" id="IPR013786">
    <property type="entry name" value="AcylCoA_DH/ox_N"/>
</dbReference>
<dbReference type="Gene3D" id="1.10.540.10">
    <property type="entry name" value="Acyl-CoA dehydrogenase/oxidase, N-terminal domain"/>
    <property type="match status" value="1"/>
</dbReference>
<evidence type="ECO:0000313" key="6">
    <source>
        <dbReference type="EMBL" id="MCK8783807.1"/>
    </source>
</evidence>
<keyword evidence="7" id="KW-1185">Reference proteome</keyword>
<dbReference type="PANTHER" id="PTHR43884:SF25">
    <property type="entry name" value="ACYL-COA DEHYDROGENASE YDBM-RELATED"/>
    <property type="match status" value="1"/>
</dbReference>
<feature type="domain" description="Acyl-CoA dehydrogenase/oxidase N-terminal" evidence="4">
    <location>
        <begin position="12"/>
        <end position="79"/>
    </location>
</feature>
<feature type="domain" description="Acyl-CoA oxidase/dehydrogenase middle" evidence="3">
    <location>
        <begin position="110"/>
        <end position="205"/>
    </location>
</feature>
<dbReference type="Proteomes" id="UP001139516">
    <property type="component" value="Unassembled WGS sequence"/>
</dbReference>
<dbReference type="InterPro" id="IPR046373">
    <property type="entry name" value="Acyl-CoA_Oxase/DH_mid-dom_sf"/>
</dbReference>
<dbReference type="PANTHER" id="PTHR43884">
    <property type="entry name" value="ACYL-COA DEHYDROGENASE"/>
    <property type="match status" value="1"/>
</dbReference>